<sequence>MKSTCAQDLFAINNHLSRYPHGMSVLQRYTRSLVIAHMASTLFMVGMIWTIHYVHYPLFAHVGESTYIAFQSEHVNRIGKLLLLPWLIEGITLLGVLILAFLGNRRDLRLPAFLNGVGMAIALVISGVWSAPAHGDLADGFDAAIHDRLMTANLVRTLAWTLSGVCAVWILARVWSSEIRNSRITAES</sequence>
<gene>
    <name evidence="2" type="ORF">UFOPK2214_01436</name>
</gene>
<name>A0A6J6LUP9_9ZZZZ</name>
<feature type="transmembrane region" description="Helical" evidence="1">
    <location>
        <begin position="157"/>
        <end position="175"/>
    </location>
</feature>
<accession>A0A6J6LUP9</accession>
<feature type="transmembrane region" description="Helical" evidence="1">
    <location>
        <begin position="110"/>
        <end position="131"/>
    </location>
</feature>
<proteinExistence type="predicted"/>
<reference evidence="2" key="1">
    <citation type="submission" date="2020-05" db="EMBL/GenBank/DDBJ databases">
        <authorList>
            <person name="Chiriac C."/>
            <person name="Salcher M."/>
            <person name="Ghai R."/>
            <person name="Kavagutti S V."/>
        </authorList>
    </citation>
    <scope>NUCLEOTIDE SEQUENCE</scope>
</reference>
<feature type="transmembrane region" description="Helical" evidence="1">
    <location>
        <begin position="33"/>
        <end position="54"/>
    </location>
</feature>
<feature type="transmembrane region" description="Helical" evidence="1">
    <location>
        <begin position="83"/>
        <end position="103"/>
    </location>
</feature>
<keyword evidence="1" id="KW-0472">Membrane</keyword>
<keyword evidence="1" id="KW-1133">Transmembrane helix</keyword>
<dbReference type="AlphaFoldDB" id="A0A6J6LUP9"/>
<keyword evidence="1" id="KW-0812">Transmembrane</keyword>
<evidence type="ECO:0000313" key="2">
    <source>
        <dbReference type="EMBL" id="CAB4664224.1"/>
    </source>
</evidence>
<evidence type="ECO:0000256" key="1">
    <source>
        <dbReference type="SAM" id="Phobius"/>
    </source>
</evidence>
<dbReference type="EMBL" id="CAEZWJ010000076">
    <property type="protein sequence ID" value="CAB4664224.1"/>
    <property type="molecule type" value="Genomic_DNA"/>
</dbReference>
<protein>
    <submittedName>
        <fullName evidence="2">Unannotated protein</fullName>
    </submittedName>
</protein>
<organism evidence="2">
    <name type="scientific">freshwater metagenome</name>
    <dbReference type="NCBI Taxonomy" id="449393"/>
    <lineage>
        <taxon>unclassified sequences</taxon>
        <taxon>metagenomes</taxon>
        <taxon>ecological metagenomes</taxon>
    </lineage>
</organism>